<dbReference type="AlphaFoldDB" id="A0A1Y2END1"/>
<keyword evidence="2" id="KW-1185">Reference proteome</keyword>
<evidence type="ECO:0000313" key="1">
    <source>
        <dbReference type="EMBL" id="ORY73052.1"/>
    </source>
</evidence>
<dbReference type="Proteomes" id="UP000193467">
    <property type="component" value="Unassembled WGS sequence"/>
</dbReference>
<organism evidence="1 2">
    <name type="scientific">Leucosporidium creatinivorum</name>
    <dbReference type="NCBI Taxonomy" id="106004"/>
    <lineage>
        <taxon>Eukaryota</taxon>
        <taxon>Fungi</taxon>
        <taxon>Dikarya</taxon>
        <taxon>Basidiomycota</taxon>
        <taxon>Pucciniomycotina</taxon>
        <taxon>Microbotryomycetes</taxon>
        <taxon>Leucosporidiales</taxon>
        <taxon>Leucosporidium</taxon>
    </lineage>
</organism>
<protein>
    <submittedName>
        <fullName evidence="1">Uncharacterized protein</fullName>
    </submittedName>
</protein>
<dbReference type="InParanoid" id="A0A1Y2END1"/>
<sequence>MALRSAWKEQDEDRASLATAYRDLDDKQTRTEKALAEAKAFIDLTDAGDLNRVSQGLTDINEAIDEIAFGFVEQLPDAVSAMPIPNDLETLATERAAQGQLGALRFLSSFKTSAFDDQPTKLGDVLHSILKVILCEELNAHLLRPFHLFARALLGGGVDLLHEMHQQMRSTGNRVQAAQWRAMSFSAVHSLVTPEEREELLRQLTSHLLSTLVRVWYQSDAPLLDESTFLQPTAQQILRLVTEGLDWLKLHRQHYLSTEFDIIFPTSSPSHASVDTLLLFDETTMEQVGGEEMNAELGGGGGRQVIATLAFGLEQVKLRKGSGGEERTERLPLLKAEVWTASERKKGRTEVVEDRRSTP</sequence>
<name>A0A1Y2END1_9BASI</name>
<evidence type="ECO:0000313" key="2">
    <source>
        <dbReference type="Proteomes" id="UP000193467"/>
    </source>
</evidence>
<gene>
    <name evidence="1" type="ORF">BCR35DRAFT_333778</name>
</gene>
<dbReference type="EMBL" id="MCGR01000048">
    <property type="protein sequence ID" value="ORY73052.1"/>
    <property type="molecule type" value="Genomic_DNA"/>
</dbReference>
<comment type="caution">
    <text evidence="1">The sequence shown here is derived from an EMBL/GenBank/DDBJ whole genome shotgun (WGS) entry which is preliminary data.</text>
</comment>
<proteinExistence type="predicted"/>
<reference evidence="1 2" key="1">
    <citation type="submission" date="2016-07" db="EMBL/GenBank/DDBJ databases">
        <title>Pervasive Adenine N6-methylation of Active Genes in Fungi.</title>
        <authorList>
            <consortium name="DOE Joint Genome Institute"/>
            <person name="Mondo S.J."/>
            <person name="Dannebaum R.O."/>
            <person name="Kuo R.C."/>
            <person name="Labutti K."/>
            <person name="Haridas S."/>
            <person name="Kuo A."/>
            <person name="Salamov A."/>
            <person name="Ahrendt S.R."/>
            <person name="Lipzen A."/>
            <person name="Sullivan W."/>
            <person name="Andreopoulos W.B."/>
            <person name="Clum A."/>
            <person name="Lindquist E."/>
            <person name="Daum C."/>
            <person name="Ramamoorthy G.K."/>
            <person name="Gryganskyi A."/>
            <person name="Culley D."/>
            <person name="Magnuson J.K."/>
            <person name="James T.Y."/>
            <person name="O'Malley M.A."/>
            <person name="Stajich J.E."/>
            <person name="Spatafora J.W."/>
            <person name="Visel A."/>
            <person name="Grigoriev I.V."/>
        </authorList>
    </citation>
    <scope>NUCLEOTIDE SEQUENCE [LARGE SCALE GENOMIC DNA]</scope>
    <source>
        <strain evidence="1 2">62-1032</strain>
    </source>
</reference>
<accession>A0A1Y2END1</accession>